<dbReference type="GO" id="GO:0017108">
    <property type="term" value="F:5'-flap endonuclease activity"/>
    <property type="evidence" value="ECO:0007669"/>
    <property type="project" value="TreeGrafter"/>
</dbReference>
<protein>
    <recommendedName>
        <fullName evidence="6">XPG-I domain-containing protein</fullName>
    </recommendedName>
</protein>
<dbReference type="InterPro" id="IPR006084">
    <property type="entry name" value="XPG/Rad2"/>
</dbReference>
<evidence type="ECO:0008006" key="6">
    <source>
        <dbReference type="Google" id="ProtNLM"/>
    </source>
</evidence>
<dbReference type="PANTHER" id="PTHR11081">
    <property type="entry name" value="FLAP ENDONUCLEASE FAMILY MEMBER"/>
    <property type="match status" value="1"/>
</dbReference>
<gene>
    <name evidence="4" type="ORF">NLJ89_g64</name>
</gene>
<evidence type="ECO:0000256" key="1">
    <source>
        <dbReference type="SAM" id="MobiDB-lite"/>
    </source>
</evidence>
<evidence type="ECO:0000313" key="4">
    <source>
        <dbReference type="EMBL" id="KAJ3518141.1"/>
    </source>
</evidence>
<feature type="region of interest" description="Disordered" evidence="1">
    <location>
        <begin position="505"/>
        <end position="537"/>
    </location>
</feature>
<dbReference type="PANTHER" id="PTHR11081:SF75">
    <property type="entry name" value="ENDONUCLEASE, PUTATIVE (AFU_ORTHOLOGUE AFUA_3G13260)-RELATED"/>
    <property type="match status" value="1"/>
</dbReference>
<feature type="compositionally biased region" description="Basic residues" evidence="1">
    <location>
        <begin position="507"/>
        <end position="516"/>
    </location>
</feature>
<accession>A0A9W8TGW0</accession>
<dbReference type="OrthoDB" id="2959108at2759"/>
<name>A0A9W8TGW0_9AGAR</name>
<feature type="region of interest" description="Disordered" evidence="1">
    <location>
        <begin position="368"/>
        <end position="427"/>
    </location>
</feature>
<dbReference type="Pfam" id="PF00867">
    <property type="entry name" value="XPG_I"/>
    <property type="match status" value="1"/>
</dbReference>
<feature type="domain" description="XPG-I" evidence="2">
    <location>
        <begin position="1"/>
        <end position="74"/>
    </location>
</feature>
<dbReference type="EMBL" id="JANKHO010000002">
    <property type="protein sequence ID" value="KAJ3518141.1"/>
    <property type="molecule type" value="Genomic_DNA"/>
</dbReference>
<dbReference type="InterPro" id="IPR041177">
    <property type="entry name" value="GEN1_C"/>
</dbReference>
<dbReference type="GO" id="GO:0006281">
    <property type="term" value="P:DNA repair"/>
    <property type="evidence" value="ECO:0007669"/>
    <property type="project" value="UniProtKB-ARBA"/>
</dbReference>
<dbReference type="InterPro" id="IPR006086">
    <property type="entry name" value="XPG-I_dom"/>
</dbReference>
<evidence type="ECO:0000259" key="2">
    <source>
        <dbReference type="Pfam" id="PF00867"/>
    </source>
</evidence>
<feature type="compositionally biased region" description="Polar residues" evidence="1">
    <location>
        <begin position="395"/>
        <end position="422"/>
    </location>
</feature>
<keyword evidence="5" id="KW-1185">Reference proteome</keyword>
<reference evidence="4" key="1">
    <citation type="submission" date="2022-07" db="EMBL/GenBank/DDBJ databases">
        <title>Genome Sequence of Agrocybe chaxingu.</title>
        <authorList>
            <person name="Buettner E."/>
        </authorList>
    </citation>
    <scope>NUCLEOTIDE SEQUENCE</scope>
    <source>
        <strain evidence="4">MP-N11</strain>
    </source>
</reference>
<feature type="domain" description="Holliday junction resolvase Gen1 C-terminal" evidence="3">
    <location>
        <begin position="290"/>
        <end position="333"/>
    </location>
</feature>
<dbReference type="InterPro" id="IPR037316">
    <property type="entry name" value="Yen1_H3TH"/>
</dbReference>
<sequence length="548" mass="60987">MTDDCDAFLFGACTVIKNISKKLSGNKNNLALNADGKTDNYHTMVYKIADIRTHTEVGMTRGGMILFALLSGGDYHEGVERFGKVIAHSLARCGFGDELLEAYGNLQGQDLQEFLHHWRERVNGELRTNMRGFLPHRTSLSLPITFPELDVLEKYANPTHSTSGRMRNGSVALRDVNNLDLGRVASLCEQYFEWGYRDRIIERFRALMWPAAVMHVLRRAALEADDEAGRRSSVCGREVGTPASIVQQYLGAVNKIHARQEMYADVFVNRTQTQERTTPNAGPPDPRPIITSIVGSRQHPSTGHLLQYRVEISPIQLVTLTNAGIQGTRSHPPGTTPSKTDRNSTLQLWIPATILQRVHPSMVEHYTLEKTRKKGKGKARAPTVLSDSEEDHLIPSSSQTRAPSQRQHAASTTVAPHSSPEPSATGVVLDPWFTSEFPESHPPRRGTTRGFLFTFKNPDIEDSEIGIDEGWFGLAPAQEVQGDQELDEQPLTNFDRLCDRILFAPSKSKKSTKKRTSHPDMAPPRLPSKRPRMSTGSAVLDILDLTMA</sequence>
<dbReference type="CDD" id="cd09906">
    <property type="entry name" value="H3TH_YEN1"/>
    <property type="match status" value="1"/>
</dbReference>
<comment type="caution">
    <text evidence="4">The sequence shown here is derived from an EMBL/GenBank/DDBJ whole genome shotgun (WGS) entry which is preliminary data.</text>
</comment>
<dbReference type="Pfam" id="PF18380">
    <property type="entry name" value="GEN1_C"/>
    <property type="match status" value="1"/>
</dbReference>
<dbReference type="SUPFAM" id="SSF47807">
    <property type="entry name" value="5' to 3' exonuclease, C-terminal subdomain"/>
    <property type="match status" value="1"/>
</dbReference>
<organism evidence="4 5">
    <name type="scientific">Agrocybe chaxingu</name>
    <dbReference type="NCBI Taxonomy" id="84603"/>
    <lineage>
        <taxon>Eukaryota</taxon>
        <taxon>Fungi</taxon>
        <taxon>Dikarya</taxon>
        <taxon>Basidiomycota</taxon>
        <taxon>Agaricomycotina</taxon>
        <taxon>Agaricomycetes</taxon>
        <taxon>Agaricomycetidae</taxon>
        <taxon>Agaricales</taxon>
        <taxon>Agaricineae</taxon>
        <taxon>Strophariaceae</taxon>
        <taxon>Agrocybe</taxon>
    </lineage>
</organism>
<dbReference type="AlphaFoldDB" id="A0A9W8TGW0"/>
<dbReference type="GO" id="GO:0008821">
    <property type="term" value="F:crossover junction DNA endonuclease activity"/>
    <property type="evidence" value="ECO:0007669"/>
    <property type="project" value="InterPro"/>
</dbReference>
<proteinExistence type="predicted"/>
<evidence type="ECO:0000313" key="5">
    <source>
        <dbReference type="Proteomes" id="UP001148786"/>
    </source>
</evidence>
<feature type="region of interest" description="Disordered" evidence="1">
    <location>
        <begin position="323"/>
        <end position="342"/>
    </location>
</feature>
<evidence type="ECO:0000259" key="3">
    <source>
        <dbReference type="Pfam" id="PF18380"/>
    </source>
</evidence>
<dbReference type="InterPro" id="IPR036279">
    <property type="entry name" value="5-3_exonuclease_C_sf"/>
</dbReference>
<dbReference type="Proteomes" id="UP001148786">
    <property type="component" value="Unassembled WGS sequence"/>
</dbReference>